<proteinExistence type="predicted"/>
<dbReference type="Proteomes" id="UP001642540">
    <property type="component" value="Unassembled WGS sequence"/>
</dbReference>
<name>A0ABP1QZN2_9HEXA</name>
<protein>
    <submittedName>
        <fullName evidence="1">Uncharacterized protein</fullName>
    </submittedName>
</protein>
<dbReference type="EMBL" id="CAXLJM020000051">
    <property type="protein sequence ID" value="CAL8115748.1"/>
    <property type="molecule type" value="Genomic_DNA"/>
</dbReference>
<accession>A0ABP1QZN2</accession>
<reference evidence="1 2" key="1">
    <citation type="submission" date="2024-08" db="EMBL/GenBank/DDBJ databases">
        <authorList>
            <person name="Cucini C."/>
            <person name="Frati F."/>
        </authorList>
    </citation>
    <scope>NUCLEOTIDE SEQUENCE [LARGE SCALE GENOMIC DNA]</scope>
</reference>
<comment type="caution">
    <text evidence="1">The sequence shown here is derived from an EMBL/GenBank/DDBJ whole genome shotgun (WGS) entry which is preliminary data.</text>
</comment>
<organism evidence="1 2">
    <name type="scientific">Orchesella dallaii</name>
    <dbReference type="NCBI Taxonomy" id="48710"/>
    <lineage>
        <taxon>Eukaryota</taxon>
        <taxon>Metazoa</taxon>
        <taxon>Ecdysozoa</taxon>
        <taxon>Arthropoda</taxon>
        <taxon>Hexapoda</taxon>
        <taxon>Collembola</taxon>
        <taxon>Entomobryomorpha</taxon>
        <taxon>Entomobryoidea</taxon>
        <taxon>Orchesellidae</taxon>
        <taxon>Orchesellinae</taxon>
        <taxon>Orchesella</taxon>
    </lineage>
</organism>
<keyword evidence="2" id="KW-1185">Reference proteome</keyword>
<evidence type="ECO:0000313" key="2">
    <source>
        <dbReference type="Proteomes" id="UP001642540"/>
    </source>
</evidence>
<sequence length="123" mass="13553">MPSARQPKPENVYLLVCKSIHKPKAVEVVCNYFSLFTSQTNRTKVRALFKEFLGIVFWRGNCGGLGSIAKFQEKMKYKKITTGVDGVYTYLCNNVGASKQAENDDDGGLLSASVYGTVQNACV</sequence>
<gene>
    <name evidence="1" type="ORF">ODALV1_LOCUS16997</name>
</gene>
<evidence type="ECO:0000313" key="1">
    <source>
        <dbReference type="EMBL" id="CAL8115748.1"/>
    </source>
</evidence>